<keyword evidence="4 6" id="KW-0472">Membrane</keyword>
<dbReference type="GeneID" id="20208339"/>
<name>T1FHP0_HELRO</name>
<dbReference type="GO" id="GO:0005886">
    <property type="term" value="C:plasma membrane"/>
    <property type="evidence" value="ECO:0000318"/>
    <property type="project" value="GO_Central"/>
</dbReference>
<dbReference type="InterPro" id="IPR008952">
    <property type="entry name" value="Tetraspanin_EC2_sf"/>
</dbReference>
<dbReference type="Proteomes" id="UP000015101">
    <property type="component" value="Unassembled WGS sequence"/>
</dbReference>
<evidence type="ECO:0000256" key="4">
    <source>
        <dbReference type="ARBA" id="ARBA00023136"/>
    </source>
</evidence>
<evidence type="ECO:0000256" key="1">
    <source>
        <dbReference type="ARBA" id="ARBA00004141"/>
    </source>
</evidence>
<feature type="region of interest" description="Disordered" evidence="5">
    <location>
        <begin position="1"/>
        <end position="28"/>
    </location>
</feature>
<sequence>MKLNSPKTPKTHKNVSQKSYLKPKDRTKSSNIYGAVRATAPTSNINFSSIVEANVEAEDAAKQHIKDEKPVKEKRKTYQLDKDKKVILPTPPDEPIHPKNCPRIFCSENRKNSDLFMRAITIAMLHLLLIPMSLSIFTYFIVNSDADVLKVLSTYGERRERIDMAFGVILFVVNAIGLVLALCLGLMKEQSGKNPRCYYVARSYFFLQCATLALQFVQFILCVISYGRSSRLKANSAVFLNLYWESSSFRYSFDGYQIRYQCCGIHSYRNWLKSPFWANISEYYENDVIGVPRSCCKPEVKGCVHIGEDSALTINKDNCYNVMRDTIVESYAFLWMVLLGVMVVQALAMFLCHVAMRSFITVFKQASLEMIKFMILKRFEIFFNIFF</sequence>
<dbReference type="InterPro" id="IPR018499">
    <property type="entry name" value="Tetraspanin/Peripherin"/>
</dbReference>
<dbReference type="Gene3D" id="1.10.1450.10">
    <property type="entry name" value="Tetraspanin"/>
    <property type="match status" value="1"/>
</dbReference>
<dbReference type="EMBL" id="AMQM01007953">
    <property type="status" value="NOT_ANNOTATED_CDS"/>
    <property type="molecule type" value="Genomic_DNA"/>
</dbReference>
<comment type="subcellular location">
    <subcellularLocation>
        <location evidence="1">Membrane</location>
        <topology evidence="1">Multi-pass membrane protein</topology>
    </subcellularLocation>
</comment>
<protein>
    <recommendedName>
        <fullName evidence="10">Tetraspanin</fullName>
    </recommendedName>
</protein>
<keyword evidence="9" id="KW-1185">Reference proteome</keyword>
<feature type="transmembrane region" description="Helical" evidence="6">
    <location>
        <begin position="332"/>
        <end position="356"/>
    </location>
</feature>
<feature type="transmembrane region" description="Helical" evidence="6">
    <location>
        <begin position="119"/>
        <end position="142"/>
    </location>
</feature>
<dbReference type="HOGENOM" id="CLU_714301_0_0_1"/>
<evidence type="ECO:0000256" key="2">
    <source>
        <dbReference type="ARBA" id="ARBA00022692"/>
    </source>
</evidence>
<evidence type="ECO:0000256" key="6">
    <source>
        <dbReference type="SAM" id="Phobius"/>
    </source>
</evidence>
<gene>
    <name evidence="8" type="primary">20208339</name>
    <name evidence="7" type="ORF">HELRODRAFT_182058</name>
</gene>
<organism evidence="8 9">
    <name type="scientific">Helobdella robusta</name>
    <name type="common">Californian leech</name>
    <dbReference type="NCBI Taxonomy" id="6412"/>
    <lineage>
        <taxon>Eukaryota</taxon>
        <taxon>Metazoa</taxon>
        <taxon>Spiralia</taxon>
        <taxon>Lophotrochozoa</taxon>
        <taxon>Annelida</taxon>
        <taxon>Clitellata</taxon>
        <taxon>Hirudinea</taxon>
        <taxon>Rhynchobdellida</taxon>
        <taxon>Glossiphoniidae</taxon>
        <taxon>Helobdella</taxon>
    </lineage>
</organism>
<reference evidence="8" key="3">
    <citation type="submission" date="2015-06" db="UniProtKB">
        <authorList>
            <consortium name="EnsemblMetazoa"/>
        </authorList>
    </citation>
    <scope>IDENTIFICATION</scope>
</reference>
<feature type="transmembrane region" description="Helical" evidence="6">
    <location>
        <begin position="205"/>
        <end position="226"/>
    </location>
</feature>
<dbReference type="OrthoDB" id="10033535at2759"/>
<dbReference type="InParanoid" id="T1FHP0"/>
<dbReference type="AlphaFoldDB" id="T1FHP0"/>
<evidence type="ECO:0008006" key="10">
    <source>
        <dbReference type="Google" id="ProtNLM"/>
    </source>
</evidence>
<dbReference type="CTD" id="20208339"/>
<proteinExistence type="predicted"/>
<evidence type="ECO:0000256" key="3">
    <source>
        <dbReference type="ARBA" id="ARBA00022989"/>
    </source>
</evidence>
<evidence type="ECO:0000313" key="9">
    <source>
        <dbReference type="Proteomes" id="UP000015101"/>
    </source>
</evidence>
<dbReference type="EnsemblMetazoa" id="HelroT182058">
    <property type="protein sequence ID" value="HelroP182058"/>
    <property type="gene ID" value="HelroG182058"/>
</dbReference>
<keyword evidence="2 6" id="KW-0812">Transmembrane</keyword>
<feature type="transmembrane region" description="Helical" evidence="6">
    <location>
        <begin position="162"/>
        <end position="184"/>
    </location>
</feature>
<reference evidence="9" key="1">
    <citation type="submission" date="2012-12" db="EMBL/GenBank/DDBJ databases">
        <authorList>
            <person name="Hellsten U."/>
            <person name="Grimwood J."/>
            <person name="Chapman J.A."/>
            <person name="Shapiro H."/>
            <person name="Aerts A."/>
            <person name="Otillar R.P."/>
            <person name="Terry A.Y."/>
            <person name="Boore J.L."/>
            <person name="Simakov O."/>
            <person name="Marletaz F."/>
            <person name="Cho S.-J."/>
            <person name="Edsinger-Gonzales E."/>
            <person name="Havlak P."/>
            <person name="Kuo D.-H."/>
            <person name="Larsson T."/>
            <person name="Lv J."/>
            <person name="Arendt D."/>
            <person name="Savage R."/>
            <person name="Osoegawa K."/>
            <person name="de Jong P."/>
            <person name="Lindberg D.R."/>
            <person name="Seaver E.C."/>
            <person name="Weisblat D.A."/>
            <person name="Putnam N.H."/>
            <person name="Grigoriev I.V."/>
            <person name="Rokhsar D.S."/>
        </authorList>
    </citation>
    <scope>NUCLEOTIDE SEQUENCE</scope>
</reference>
<reference evidence="7 9" key="2">
    <citation type="journal article" date="2013" name="Nature">
        <title>Insights into bilaterian evolution from three spiralian genomes.</title>
        <authorList>
            <person name="Simakov O."/>
            <person name="Marletaz F."/>
            <person name="Cho S.J."/>
            <person name="Edsinger-Gonzales E."/>
            <person name="Havlak P."/>
            <person name="Hellsten U."/>
            <person name="Kuo D.H."/>
            <person name="Larsson T."/>
            <person name="Lv J."/>
            <person name="Arendt D."/>
            <person name="Savage R."/>
            <person name="Osoegawa K."/>
            <person name="de Jong P."/>
            <person name="Grimwood J."/>
            <person name="Chapman J.A."/>
            <person name="Shapiro H."/>
            <person name="Aerts A."/>
            <person name="Otillar R.P."/>
            <person name="Terry A.Y."/>
            <person name="Boore J.L."/>
            <person name="Grigoriev I.V."/>
            <person name="Lindberg D.R."/>
            <person name="Seaver E.C."/>
            <person name="Weisblat D.A."/>
            <person name="Putnam N.H."/>
            <person name="Rokhsar D.S."/>
        </authorList>
    </citation>
    <scope>NUCLEOTIDE SEQUENCE</scope>
</reference>
<evidence type="ECO:0000313" key="7">
    <source>
        <dbReference type="EMBL" id="ESN91879.1"/>
    </source>
</evidence>
<dbReference type="EMBL" id="KB097694">
    <property type="protein sequence ID" value="ESN91879.1"/>
    <property type="molecule type" value="Genomic_DNA"/>
</dbReference>
<dbReference type="KEGG" id="hro:HELRODRAFT_182058"/>
<evidence type="ECO:0000256" key="5">
    <source>
        <dbReference type="SAM" id="MobiDB-lite"/>
    </source>
</evidence>
<evidence type="ECO:0000313" key="8">
    <source>
        <dbReference type="EnsemblMetazoa" id="HelroP182058"/>
    </source>
</evidence>
<dbReference type="RefSeq" id="XP_009030061.1">
    <property type="nucleotide sequence ID" value="XM_009031813.1"/>
</dbReference>
<dbReference type="SUPFAM" id="SSF48652">
    <property type="entry name" value="Tetraspanin"/>
    <property type="match status" value="1"/>
</dbReference>
<keyword evidence="3 6" id="KW-1133">Transmembrane helix</keyword>
<dbReference type="Pfam" id="PF00335">
    <property type="entry name" value="Tetraspanin"/>
    <property type="match status" value="1"/>
</dbReference>
<accession>T1FHP0</accession>